<proteinExistence type="predicted"/>
<gene>
    <name evidence="1" type="ORF">KIH39_25940</name>
</gene>
<dbReference type="KEGG" id="tsph:KIH39_25940"/>
<dbReference type="RefSeq" id="WP_213496994.1">
    <property type="nucleotide sequence ID" value="NZ_CP074694.1"/>
</dbReference>
<evidence type="ECO:0000313" key="2">
    <source>
        <dbReference type="Proteomes" id="UP000676194"/>
    </source>
</evidence>
<organism evidence="1 2">
    <name type="scientific">Telmatocola sphagniphila</name>
    <dbReference type="NCBI Taxonomy" id="1123043"/>
    <lineage>
        <taxon>Bacteria</taxon>
        <taxon>Pseudomonadati</taxon>
        <taxon>Planctomycetota</taxon>
        <taxon>Planctomycetia</taxon>
        <taxon>Gemmatales</taxon>
        <taxon>Gemmataceae</taxon>
    </lineage>
</organism>
<dbReference type="EMBL" id="CP074694">
    <property type="protein sequence ID" value="QVL32234.1"/>
    <property type="molecule type" value="Genomic_DNA"/>
</dbReference>
<name>A0A8E6B687_9BACT</name>
<accession>A0A8E6B687</accession>
<evidence type="ECO:0000313" key="1">
    <source>
        <dbReference type="EMBL" id="QVL32234.1"/>
    </source>
</evidence>
<dbReference type="Proteomes" id="UP000676194">
    <property type="component" value="Chromosome"/>
</dbReference>
<dbReference type="AlphaFoldDB" id="A0A8E6B687"/>
<keyword evidence="2" id="KW-1185">Reference proteome</keyword>
<reference evidence="1" key="1">
    <citation type="submission" date="2021-05" db="EMBL/GenBank/DDBJ databases">
        <title>Complete genome sequence of the cellulolytic planctomycete Telmatocola sphagniphila SP2T and characterization of the first cellulase from planctomycetes.</title>
        <authorList>
            <person name="Rakitin A.L."/>
            <person name="Beletsky A.V."/>
            <person name="Naumoff D.G."/>
            <person name="Kulichevskaya I.S."/>
            <person name="Mardanov A.V."/>
            <person name="Ravin N.V."/>
            <person name="Dedysh S.N."/>
        </authorList>
    </citation>
    <scope>NUCLEOTIDE SEQUENCE</scope>
    <source>
        <strain evidence="1">SP2T</strain>
    </source>
</reference>
<protein>
    <submittedName>
        <fullName evidence="1">Uncharacterized protein</fullName>
    </submittedName>
</protein>
<dbReference type="Gene3D" id="2.20.28.160">
    <property type="match status" value="1"/>
</dbReference>
<sequence>MPIRFACPSCLATLQIATKKAETIVKCPKCSSKIKVPKTLLKTEVKNNDKIVIPNEDIREGFLIDPPIQQESSSQRNLDYGFEDIKENFGKFCTDCGAKIRTTPCHLDKFVPVTIKLSSISALSELFTTNFAI</sequence>